<dbReference type="InterPro" id="IPR008271">
    <property type="entry name" value="Ser/Thr_kinase_AS"/>
</dbReference>
<dbReference type="Gene3D" id="1.10.510.10">
    <property type="entry name" value="Transferase(Phosphotransferase) domain 1"/>
    <property type="match status" value="1"/>
</dbReference>
<dbReference type="InterPro" id="IPR000719">
    <property type="entry name" value="Prot_kinase_dom"/>
</dbReference>
<evidence type="ECO:0000313" key="3">
    <source>
        <dbReference type="EMBL" id="BAV61501.1"/>
    </source>
</evidence>
<dbReference type="PANTHER" id="PTHR24348">
    <property type="entry name" value="SERINE/THREONINE-PROTEIN KINASE UNC-51-RELATED"/>
    <property type="match status" value="1"/>
</dbReference>
<feature type="domain" description="Protein kinase" evidence="2">
    <location>
        <begin position="99"/>
        <end position="467"/>
    </location>
</feature>
<name>A0A1E1EW42_9VIRU</name>
<sequence>MMNKKNNKYKSDSLDSKEDKVDLYQDAMISNLISVNNKSTSDSDAKKPTENRIELLKNAYKGGTLKPMIDFDDHNTETFMDKRITKNLLDARSLFLSMGVKLIYIKSGTTGHTFKAISRSNKNVVFAVKVCAYPKDDYGGIKSSSRPENVEIRMLKILSYFVVNRLTPHLVLPIGTFHTDIEKFINIPEGVIDLKDEKNDMYKKFIERYHDGEFEKFVSVLISEWCNGGDLLDYIRKNYDSMTLETWTVVIFQLLFTLALIHEKFPAFRHNDMKANNILVEKTDNKHEGPDKWYRYSLGSHVFIIPGIGIQIKIWDFDFASIDGIVENKKVNADWTKKINISKKKNMYYDMHYFFNTLISKRFFPQFYEGGVPQEIVDFVHRIVPEEFRNGSDNINKKGRILVDVEYTTPFKVIMTDPLFEKYRYNQYYFHPQRNMAPKKSILFQQGNGSKQPVPKKSTGQKPTKKV</sequence>
<protein>
    <submittedName>
        <fullName evidence="4">Putative serine/threonine-protein kinase</fullName>
    </submittedName>
</protein>
<evidence type="ECO:0000313" key="5">
    <source>
        <dbReference type="Proteomes" id="UP000240366"/>
    </source>
</evidence>
<dbReference type="PROSITE" id="PS00108">
    <property type="entry name" value="PROTEIN_KINASE_ST"/>
    <property type="match status" value="1"/>
</dbReference>
<dbReference type="SUPFAM" id="SSF56112">
    <property type="entry name" value="Protein kinase-like (PK-like)"/>
    <property type="match status" value="1"/>
</dbReference>
<dbReference type="EMBL" id="AP017644">
    <property type="protein sequence ID" value="BAV61501.1"/>
    <property type="molecule type" value="Genomic_DNA"/>
</dbReference>
<evidence type="ECO:0000259" key="2">
    <source>
        <dbReference type="PROSITE" id="PS50011"/>
    </source>
</evidence>
<reference evidence="5 6" key="1">
    <citation type="submission" date="2016-09" db="EMBL/GenBank/DDBJ databases">
        <title>Nearly complete genome sequences of 2 Mimiviridae isolates, Mimivirus shirakomae and Mimivirus kasaii from Japanese pond and river mouth.</title>
        <authorList>
            <person name="Takemura M."/>
            <person name="Mikami T."/>
            <person name="Murono S."/>
        </authorList>
    </citation>
    <scope>NUCLEOTIDE SEQUENCE [LARGE SCALE GENOMIC DNA]</scope>
    <source>
        <strain evidence="3 6">Mimivirus kasaii</strain>
        <strain evidence="4 5">Mimivirus shirakomae</strain>
    </source>
</reference>
<dbReference type="InterPro" id="IPR011009">
    <property type="entry name" value="Kinase-like_dom_sf"/>
</dbReference>
<feature type="compositionally biased region" description="Polar residues" evidence="1">
    <location>
        <begin position="458"/>
        <end position="467"/>
    </location>
</feature>
<dbReference type="GO" id="GO:0005524">
    <property type="term" value="F:ATP binding"/>
    <property type="evidence" value="ECO:0007669"/>
    <property type="project" value="InterPro"/>
</dbReference>
<dbReference type="EMBL" id="AP017645">
    <property type="protein sequence ID" value="BAV62489.1"/>
    <property type="molecule type" value="Genomic_DNA"/>
</dbReference>
<accession>A0A1E1EW42</accession>
<dbReference type="GO" id="GO:0004674">
    <property type="term" value="F:protein serine/threonine kinase activity"/>
    <property type="evidence" value="ECO:0007669"/>
    <property type="project" value="InterPro"/>
</dbReference>
<dbReference type="Pfam" id="PF07714">
    <property type="entry name" value="PK_Tyr_Ser-Thr"/>
    <property type="match status" value="1"/>
</dbReference>
<evidence type="ECO:0000313" key="4">
    <source>
        <dbReference type="EMBL" id="BAV62489.1"/>
    </source>
</evidence>
<dbReference type="InterPro" id="IPR045269">
    <property type="entry name" value="Atg1-like"/>
</dbReference>
<dbReference type="Proteomes" id="UP000241484">
    <property type="component" value="Segment"/>
</dbReference>
<dbReference type="InterPro" id="IPR001245">
    <property type="entry name" value="Ser-Thr/Tyr_kinase_cat_dom"/>
</dbReference>
<feature type="region of interest" description="Disordered" evidence="1">
    <location>
        <begin position="443"/>
        <end position="467"/>
    </location>
</feature>
<proteinExistence type="predicted"/>
<keyword evidence="4" id="KW-0418">Kinase</keyword>
<evidence type="ECO:0000313" key="6">
    <source>
        <dbReference type="Proteomes" id="UP000241484"/>
    </source>
</evidence>
<dbReference type="Proteomes" id="UP000240366">
    <property type="component" value="Segment"/>
</dbReference>
<keyword evidence="4" id="KW-0808">Transferase</keyword>
<dbReference type="PROSITE" id="PS50011">
    <property type="entry name" value="PROTEIN_KINASE_DOM"/>
    <property type="match status" value="1"/>
</dbReference>
<organism evidence="4 5">
    <name type="scientific">Acanthamoeba castellanii mimivirus</name>
    <dbReference type="NCBI Taxonomy" id="1899318"/>
    <lineage>
        <taxon>Viruses</taxon>
        <taxon>Varidnaviria</taxon>
        <taxon>Bamfordvirae</taxon>
        <taxon>Nucleocytoviricota</taxon>
        <taxon>Megaviricetes</taxon>
        <taxon>Imitervirales</taxon>
        <taxon>Mimiviridae</taxon>
        <taxon>Megamimivirinae</taxon>
        <taxon>Mimivirus</taxon>
    </lineage>
</organism>
<evidence type="ECO:0000256" key="1">
    <source>
        <dbReference type="SAM" id="MobiDB-lite"/>
    </source>
</evidence>
<dbReference type="PANTHER" id="PTHR24348:SF68">
    <property type="entry name" value="SERINE_THREONINE-PROTEIN KINASE ATG1C"/>
    <property type="match status" value="1"/>
</dbReference>